<accession>B0D1W7</accession>
<feature type="transmembrane region" description="Helical" evidence="5">
    <location>
        <begin position="20"/>
        <end position="39"/>
    </location>
</feature>
<sequence length="157" mass="17392">MSSTTVDLSQVPYGYIPGTYVAYSMLFAFGSILVIHLFLSIRHRTWFLLPTVAMCVSLELVGGVLGCGHTTNRLCIFHTSHNSLIFTACGSRIMLIGFSIQFATLLAFSIFALEFSYRYSKDAPVNSSKDFHRGQFSKGIKFTNLALAVAMLCLTIR</sequence>
<organism evidence="7">
    <name type="scientific">Laccaria bicolor (strain S238N-H82 / ATCC MYA-4686)</name>
    <name type="common">Bicoloured deceiver</name>
    <name type="synonym">Laccaria laccata var. bicolor</name>
    <dbReference type="NCBI Taxonomy" id="486041"/>
    <lineage>
        <taxon>Eukaryota</taxon>
        <taxon>Fungi</taxon>
        <taxon>Dikarya</taxon>
        <taxon>Basidiomycota</taxon>
        <taxon>Agaricomycotina</taxon>
        <taxon>Agaricomycetes</taxon>
        <taxon>Agaricomycetidae</taxon>
        <taxon>Agaricales</taxon>
        <taxon>Agaricineae</taxon>
        <taxon>Hydnangiaceae</taxon>
        <taxon>Laccaria</taxon>
    </lineage>
</organism>
<dbReference type="PANTHER" id="PTHR31465:SF9">
    <property type="entry name" value="SPHINGOID LONG-CHAIN BASE TRANSPORTER RSB1"/>
    <property type="match status" value="1"/>
</dbReference>
<proteinExistence type="predicted"/>
<dbReference type="GeneID" id="6073398"/>
<keyword evidence="7" id="KW-1185">Reference proteome</keyword>
<dbReference type="EMBL" id="DS547095">
    <property type="protein sequence ID" value="EDR12063.1"/>
    <property type="molecule type" value="Genomic_DNA"/>
</dbReference>
<dbReference type="PANTHER" id="PTHR31465">
    <property type="entry name" value="PROTEIN RTA1-RELATED"/>
    <property type="match status" value="1"/>
</dbReference>
<dbReference type="Proteomes" id="UP000001194">
    <property type="component" value="Unassembled WGS sequence"/>
</dbReference>
<dbReference type="KEGG" id="lbc:LACBIDRAFT_324464"/>
<gene>
    <name evidence="6" type="ORF">LACBIDRAFT_324464</name>
</gene>
<dbReference type="GO" id="GO:0005886">
    <property type="term" value="C:plasma membrane"/>
    <property type="evidence" value="ECO:0007669"/>
    <property type="project" value="TreeGrafter"/>
</dbReference>
<keyword evidence="3 5" id="KW-1133">Transmembrane helix</keyword>
<keyword evidence="2 5" id="KW-0812">Transmembrane</keyword>
<protein>
    <submittedName>
        <fullName evidence="6">Predicted protein</fullName>
    </submittedName>
</protein>
<dbReference type="RefSeq" id="XP_001877960.1">
    <property type="nucleotide sequence ID" value="XM_001877925.1"/>
</dbReference>
<dbReference type="AlphaFoldDB" id="B0D1W7"/>
<evidence type="ECO:0000256" key="2">
    <source>
        <dbReference type="ARBA" id="ARBA00022692"/>
    </source>
</evidence>
<reference evidence="6 7" key="1">
    <citation type="journal article" date="2008" name="Nature">
        <title>The genome of Laccaria bicolor provides insights into mycorrhizal symbiosis.</title>
        <authorList>
            <person name="Martin F."/>
            <person name="Aerts A."/>
            <person name="Ahren D."/>
            <person name="Brun A."/>
            <person name="Danchin E.G.J."/>
            <person name="Duchaussoy F."/>
            <person name="Gibon J."/>
            <person name="Kohler A."/>
            <person name="Lindquist E."/>
            <person name="Pereda V."/>
            <person name="Salamov A."/>
            <person name="Shapiro H.J."/>
            <person name="Wuyts J."/>
            <person name="Blaudez D."/>
            <person name="Buee M."/>
            <person name="Brokstein P."/>
            <person name="Canbaeck B."/>
            <person name="Cohen D."/>
            <person name="Courty P.E."/>
            <person name="Coutinho P.M."/>
            <person name="Delaruelle C."/>
            <person name="Detter J.C."/>
            <person name="Deveau A."/>
            <person name="DiFazio S."/>
            <person name="Duplessis S."/>
            <person name="Fraissinet-Tachet L."/>
            <person name="Lucic E."/>
            <person name="Frey-Klett P."/>
            <person name="Fourrey C."/>
            <person name="Feussner I."/>
            <person name="Gay G."/>
            <person name="Grimwood J."/>
            <person name="Hoegger P.J."/>
            <person name="Jain P."/>
            <person name="Kilaru S."/>
            <person name="Labbe J."/>
            <person name="Lin Y.C."/>
            <person name="Legue V."/>
            <person name="Le Tacon F."/>
            <person name="Marmeisse R."/>
            <person name="Melayah D."/>
            <person name="Montanini B."/>
            <person name="Muratet M."/>
            <person name="Nehls U."/>
            <person name="Niculita-Hirzel H."/>
            <person name="Oudot-Le Secq M.P."/>
            <person name="Peter M."/>
            <person name="Quesneville H."/>
            <person name="Rajashekar B."/>
            <person name="Reich M."/>
            <person name="Rouhier N."/>
            <person name="Schmutz J."/>
            <person name="Yin T."/>
            <person name="Chalot M."/>
            <person name="Henrissat B."/>
            <person name="Kuees U."/>
            <person name="Lucas S."/>
            <person name="Van de Peer Y."/>
            <person name="Podila G.K."/>
            <person name="Polle A."/>
            <person name="Pukkila P.J."/>
            <person name="Richardson P.M."/>
            <person name="Rouze P."/>
            <person name="Sanders I.R."/>
            <person name="Stajich J.E."/>
            <person name="Tunlid A."/>
            <person name="Tuskan G."/>
            <person name="Grigoriev I.V."/>
        </authorList>
    </citation>
    <scope>NUCLEOTIDE SEQUENCE [LARGE SCALE GENOMIC DNA]</scope>
    <source>
        <strain evidence="7">S238N-H82 / ATCC MYA-4686</strain>
    </source>
</reference>
<feature type="transmembrane region" description="Helical" evidence="5">
    <location>
        <begin position="85"/>
        <end position="113"/>
    </location>
</feature>
<dbReference type="InParanoid" id="B0D1W7"/>
<evidence type="ECO:0000256" key="5">
    <source>
        <dbReference type="SAM" id="Phobius"/>
    </source>
</evidence>
<comment type="subcellular location">
    <subcellularLocation>
        <location evidence="1">Membrane</location>
        <topology evidence="1">Multi-pass membrane protein</topology>
    </subcellularLocation>
</comment>
<keyword evidence="4 5" id="KW-0472">Membrane</keyword>
<evidence type="ECO:0000256" key="3">
    <source>
        <dbReference type="ARBA" id="ARBA00022989"/>
    </source>
</evidence>
<dbReference type="HOGENOM" id="CLU_1678200_0_0_1"/>
<evidence type="ECO:0000313" key="6">
    <source>
        <dbReference type="EMBL" id="EDR12063.1"/>
    </source>
</evidence>
<evidence type="ECO:0000313" key="7">
    <source>
        <dbReference type="Proteomes" id="UP000001194"/>
    </source>
</evidence>
<dbReference type="InterPro" id="IPR007568">
    <property type="entry name" value="RTA1"/>
</dbReference>
<evidence type="ECO:0000256" key="1">
    <source>
        <dbReference type="ARBA" id="ARBA00004141"/>
    </source>
</evidence>
<dbReference type="Pfam" id="PF04479">
    <property type="entry name" value="RTA1"/>
    <property type="match status" value="1"/>
</dbReference>
<evidence type="ECO:0000256" key="4">
    <source>
        <dbReference type="ARBA" id="ARBA00023136"/>
    </source>
</evidence>
<name>B0D1W7_LACBS</name>
<feature type="transmembrane region" description="Helical" evidence="5">
    <location>
        <begin position="46"/>
        <end position="65"/>
    </location>
</feature>
<dbReference type="GO" id="GO:0000324">
    <property type="term" value="C:fungal-type vacuole"/>
    <property type="evidence" value="ECO:0007669"/>
    <property type="project" value="TreeGrafter"/>
</dbReference>
<dbReference type="OrthoDB" id="3358017at2759"/>